<dbReference type="InterPro" id="IPR011701">
    <property type="entry name" value="MFS"/>
</dbReference>
<feature type="region of interest" description="Disordered" evidence="6">
    <location>
        <begin position="1"/>
        <end position="63"/>
    </location>
</feature>
<evidence type="ECO:0000256" key="5">
    <source>
        <dbReference type="ARBA" id="ARBA00023136"/>
    </source>
</evidence>
<name>A0AAD9CVE6_PAPLA</name>
<evidence type="ECO:0000313" key="9">
    <source>
        <dbReference type="Proteomes" id="UP001182556"/>
    </source>
</evidence>
<feature type="compositionally biased region" description="Acidic residues" evidence="6">
    <location>
        <begin position="435"/>
        <end position="450"/>
    </location>
</feature>
<feature type="transmembrane region" description="Helical" evidence="7">
    <location>
        <begin position="734"/>
        <end position="755"/>
    </location>
</feature>
<feature type="transmembrane region" description="Helical" evidence="7">
    <location>
        <begin position="631"/>
        <end position="652"/>
    </location>
</feature>
<comment type="subcellular location">
    <subcellularLocation>
        <location evidence="1">Membrane</location>
        <topology evidence="1">Multi-pass membrane protein</topology>
    </subcellularLocation>
</comment>
<dbReference type="PANTHER" id="PTHR23504:SF17">
    <property type="entry name" value="MAJOR FACILITATOR SUPERFAMILY (MFS) PROFILE DOMAIN-CONTAINING PROTEIN"/>
    <property type="match status" value="1"/>
</dbReference>
<dbReference type="InterPro" id="IPR001958">
    <property type="entry name" value="Tet-R_TetA/multi-R_MdtG-like"/>
</dbReference>
<dbReference type="InterPro" id="IPR036259">
    <property type="entry name" value="MFS_trans_sf"/>
</dbReference>
<gene>
    <name evidence="8" type="ORF">DB88DRAFT_497386</name>
</gene>
<keyword evidence="5 7" id="KW-0472">Membrane</keyword>
<evidence type="ECO:0000256" key="2">
    <source>
        <dbReference type="ARBA" id="ARBA00022448"/>
    </source>
</evidence>
<dbReference type="PRINTS" id="PR01035">
    <property type="entry name" value="TCRTETA"/>
</dbReference>
<dbReference type="AlphaFoldDB" id="A0AAD9CVE6"/>
<dbReference type="PANTHER" id="PTHR23504">
    <property type="entry name" value="MAJOR FACILITATOR SUPERFAMILY DOMAIN-CONTAINING PROTEIN 10"/>
    <property type="match status" value="1"/>
</dbReference>
<accession>A0AAD9CVE6</accession>
<keyword evidence="2" id="KW-0813">Transport</keyword>
<comment type="caution">
    <text evidence="8">The sequence shown here is derived from an EMBL/GenBank/DDBJ whole genome shotgun (WGS) entry which is preliminary data.</text>
</comment>
<dbReference type="GO" id="GO:0016020">
    <property type="term" value="C:membrane"/>
    <property type="evidence" value="ECO:0007669"/>
    <property type="project" value="UniProtKB-SubCell"/>
</dbReference>
<feature type="transmembrane region" description="Helical" evidence="7">
    <location>
        <begin position="658"/>
        <end position="684"/>
    </location>
</feature>
<evidence type="ECO:0000256" key="6">
    <source>
        <dbReference type="SAM" id="MobiDB-lite"/>
    </source>
</evidence>
<evidence type="ECO:0000313" key="8">
    <source>
        <dbReference type="EMBL" id="KAK1922162.1"/>
    </source>
</evidence>
<feature type="transmembrane region" description="Helical" evidence="7">
    <location>
        <begin position="196"/>
        <end position="212"/>
    </location>
</feature>
<protein>
    <submittedName>
        <fullName evidence="8">Major facilitator superfamily domain-containing protein</fullName>
    </submittedName>
</protein>
<dbReference type="GO" id="GO:0022857">
    <property type="term" value="F:transmembrane transporter activity"/>
    <property type="evidence" value="ECO:0007669"/>
    <property type="project" value="InterPro"/>
</dbReference>
<dbReference type="SUPFAM" id="SSF103473">
    <property type="entry name" value="MFS general substrate transporter"/>
    <property type="match status" value="1"/>
</dbReference>
<dbReference type="EMBL" id="JAODAN010000009">
    <property type="protein sequence ID" value="KAK1922162.1"/>
    <property type="molecule type" value="Genomic_DNA"/>
</dbReference>
<keyword evidence="3 7" id="KW-0812">Transmembrane</keyword>
<feature type="region of interest" description="Disordered" evidence="6">
    <location>
        <begin position="338"/>
        <end position="358"/>
    </location>
</feature>
<keyword evidence="9" id="KW-1185">Reference proteome</keyword>
<sequence length="756" mass="80996">MSEAATPPSKIVLPPKTTPADVFDMTSESGYSPSVPHPRRRSARPSFSTVGRNTRRGSMVGGDEEPLKLPTLVPGIRPAYSSPLPVLPMIVLCIAMLSELLSANLCTPFLLHMVEGFFSAAGREKSSETEAAVGLWTGNLVSVFFITQFFTSLLWSSIADRHGRRAVLVASLTGSAIALIAFGTSESLPEAICVRLVQGIFGGAVGVYRGSIRDITDDTNAGRAYAVLGFSWGFGGVIGPILGGVFESPAQNFPGSWLSRINLFNTFPYLLPTIFAGCLLVLGAVLSCFLSWDGGVRGGSRISLQVEKDEPLVPRAPSPVPSQRTAVPSLRTRRSFLSPGVDSELSNTPHTRRDSRASLGTAYGYGGIRSKHPTLAARAALEAARRVSAATQRPAPGEDEDEPSLAQKLLLANEENTFNINDLWVSAAVAQDNAVFEDEEEDEELNEELPENTPQPSPIATPLSEGPSASAQRRRRVFGGAVSRSLAGRRFSTASGQTPTIFSNTGVETAISLDESTIDPFFPPASDRRAGGLSVITEGSTPVEPKPASTFRSLPLLMIIQYGLLALHNTTHDQLFMSFLVTPHKSGGIGLNPANFSFIIAMMCLFQLVYQFYLYPRLGPPLGQFSHLQMFRIGCSLYIPSYFALPLLHWFASPDSSGGVLIMTLLTMITAVRYCGGTLAYTSVMVLINAMSPPHVVGLANGLAQSVVSFARFFGPVIGGALWSASINGNPSGYATGFYIVTVGVIVQWSLSFMIR</sequence>
<feature type="region of interest" description="Disordered" evidence="6">
    <location>
        <begin position="435"/>
        <end position="474"/>
    </location>
</feature>
<feature type="transmembrane region" description="Helical" evidence="7">
    <location>
        <begin position="166"/>
        <end position="184"/>
    </location>
</feature>
<feature type="transmembrane region" description="Helical" evidence="7">
    <location>
        <begin position="266"/>
        <end position="292"/>
    </location>
</feature>
<evidence type="ECO:0000256" key="4">
    <source>
        <dbReference type="ARBA" id="ARBA00022989"/>
    </source>
</evidence>
<dbReference type="Pfam" id="PF07690">
    <property type="entry name" value="MFS_1"/>
    <property type="match status" value="1"/>
</dbReference>
<dbReference type="Proteomes" id="UP001182556">
    <property type="component" value="Unassembled WGS sequence"/>
</dbReference>
<feature type="transmembrane region" description="Helical" evidence="7">
    <location>
        <begin position="131"/>
        <end position="154"/>
    </location>
</feature>
<proteinExistence type="predicted"/>
<evidence type="ECO:0000256" key="7">
    <source>
        <dbReference type="SAM" id="Phobius"/>
    </source>
</evidence>
<feature type="transmembrane region" description="Helical" evidence="7">
    <location>
        <begin position="86"/>
        <end position="111"/>
    </location>
</feature>
<evidence type="ECO:0000256" key="3">
    <source>
        <dbReference type="ARBA" id="ARBA00022692"/>
    </source>
</evidence>
<keyword evidence="4 7" id="KW-1133">Transmembrane helix</keyword>
<reference evidence="8" key="1">
    <citation type="submission" date="2023-02" db="EMBL/GenBank/DDBJ databases">
        <title>Identification and recombinant expression of a fungal hydrolase from Papiliotrema laurentii that hydrolyzes apple cutin and clears colloidal polyester polyurethane.</title>
        <authorList>
            <consortium name="DOE Joint Genome Institute"/>
            <person name="Roman V.A."/>
            <person name="Bojanowski C."/>
            <person name="Crable B.R."/>
            <person name="Wagner D.N."/>
            <person name="Hung C.S."/>
            <person name="Nadeau L.J."/>
            <person name="Schratz L."/>
            <person name="Haridas S."/>
            <person name="Pangilinan J."/>
            <person name="Lipzen A."/>
            <person name="Na H."/>
            <person name="Yan M."/>
            <person name="Ng V."/>
            <person name="Grigoriev I.V."/>
            <person name="Spatafora J.W."/>
            <person name="Barlow D."/>
            <person name="Biffinger J."/>
            <person name="Kelley-Loughnane N."/>
            <person name="Varaljay V.A."/>
            <person name="Crookes-Goodson W.J."/>
        </authorList>
    </citation>
    <scope>NUCLEOTIDE SEQUENCE</scope>
    <source>
        <strain evidence="8">5307AH</strain>
    </source>
</reference>
<feature type="transmembrane region" description="Helical" evidence="7">
    <location>
        <begin position="591"/>
        <end position="610"/>
    </location>
</feature>
<feature type="transmembrane region" description="Helical" evidence="7">
    <location>
        <begin position="224"/>
        <end position="246"/>
    </location>
</feature>
<dbReference type="Gene3D" id="1.20.1250.20">
    <property type="entry name" value="MFS general substrate transporter like domains"/>
    <property type="match status" value="2"/>
</dbReference>
<evidence type="ECO:0000256" key="1">
    <source>
        <dbReference type="ARBA" id="ARBA00004141"/>
    </source>
</evidence>
<organism evidence="8 9">
    <name type="scientific">Papiliotrema laurentii</name>
    <name type="common">Cryptococcus laurentii</name>
    <dbReference type="NCBI Taxonomy" id="5418"/>
    <lineage>
        <taxon>Eukaryota</taxon>
        <taxon>Fungi</taxon>
        <taxon>Dikarya</taxon>
        <taxon>Basidiomycota</taxon>
        <taxon>Agaricomycotina</taxon>
        <taxon>Tremellomycetes</taxon>
        <taxon>Tremellales</taxon>
        <taxon>Rhynchogastremaceae</taxon>
        <taxon>Papiliotrema</taxon>
    </lineage>
</organism>